<evidence type="ECO:0000256" key="2">
    <source>
        <dbReference type="ARBA" id="ARBA00022559"/>
    </source>
</evidence>
<dbReference type="EMBL" id="CP016893">
    <property type="protein sequence ID" value="AST56873.1"/>
    <property type="molecule type" value="Genomic_DNA"/>
</dbReference>
<reference evidence="8 9" key="1">
    <citation type="submission" date="2016-08" db="EMBL/GenBank/DDBJ databases">
        <title>A novel genetic cassette of butanologenic Thermoanaerobacterium thermosaccharolyticum that directly convert cellulose to butanol.</title>
        <authorList>
            <person name="Li T."/>
            <person name="He J."/>
        </authorList>
    </citation>
    <scope>NUCLEOTIDE SEQUENCE [LARGE SCALE GENOMIC DNA]</scope>
    <source>
        <strain evidence="8 9">TG57</strain>
    </source>
</reference>
<dbReference type="InterPro" id="IPR013766">
    <property type="entry name" value="Thioredoxin_domain"/>
</dbReference>
<dbReference type="Pfam" id="PF10417">
    <property type="entry name" value="1-cysPrx_C"/>
    <property type="match status" value="1"/>
</dbReference>
<dbReference type="InterPro" id="IPR024706">
    <property type="entry name" value="Peroxiredoxin_AhpC-typ"/>
</dbReference>
<evidence type="ECO:0000256" key="1">
    <source>
        <dbReference type="ARBA" id="ARBA00009796"/>
    </source>
</evidence>
<dbReference type="InterPro" id="IPR019479">
    <property type="entry name" value="Peroxiredoxin_C"/>
</dbReference>
<evidence type="ECO:0000313" key="9">
    <source>
        <dbReference type="Proteomes" id="UP000214975"/>
    </source>
</evidence>
<feature type="active site" description="Cysteine sulfenic acid (-SOH) intermediate; for peroxidase activity" evidence="6">
    <location>
        <position position="43"/>
    </location>
</feature>
<keyword evidence="3" id="KW-0049">Antioxidant</keyword>
<dbReference type="OMA" id="NNFGVMR"/>
<dbReference type="GO" id="GO:0045454">
    <property type="term" value="P:cell redox homeostasis"/>
    <property type="evidence" value="ECO:0007669"/>
    <property type="project" value="TreeGrafter"/>
</dbReference>
<organism evidence="8 9">
    <name type="scientific">Thermoanaerobacterium thermosaccharolyticum</name>
    <name type="common">Clostridium thermosaccharolyticum</name>
    <dbReference type="NCBI Taxonomy" id="1517"/>
    <lineage>
        <taxon>Bacteria</taxon>
        <taxon>Bacillati</taxon>
        <taxon>Bacillota</taxon>
        <taxon>Clostridia</taxon>
        <taxon>Thermoanaerobacterales</taxon>
        <taxon>Thermoanaerobacteraceae</taxon>
        <taxon>Thermoanaerobacterium</taxon>
    </lineage>
</organism>
<dbReference type="Pfam" id="PF00578">
    <property type="entry name" value="AhpC-TSA"/>
    <property type="match status" value="1"/>
</dbReference>
<dbReference type="AlphaFoldDB" id="A0A223HWM2"/>
<dbReference type="RefSeq" id="WP_013298646.1">
    <property type="nucleotide sequence ID" value="NZ_CP016893.1"/>
</dbReference>
<evidence type="ECO:0000256" key="4">
    <source>
        <dbReference type="ARBA" id="ARBA00023002"/>
    </source>
</evidence>
<dbReference type="PROSITE" id="PS51352">
    <property type="entry name" value="THIOREDOXIN_2"/>
    <property type="match status" value="1"/>
</dbReference>
<keyword evidence="5" id="KW-0676">Redox-active center</keyword>
<dbReference type="InterPro" id="IPR036249">
    <property type="entry name" value="Thioredoxin-like_sf"/>
</dbReference>
<dbReference type="GO" id="GO:0005829">
    <property type="term" value="C:cytosol"/>
    <property type="evidence" value="ECO:0007669"/>
    <property type="project" value="TreeGrafter"/>
</dbReference>
<accession>A0A223HWM2</accession>
<dbReference type="CDD" id="cd03015">
    <property type="entry name" value="PRX_Typ2cys"/>
    <property type="match status" value="1"/>
</dbReference>
<feature type="domain" description="Thioredoxin" evidence="7">
    <location>
        <begin position="2"/>
        <end position="150"/>
    </location>
</feature>
<dbReference type="GO" id="GO:0008379">
    <property type="term" value="F:thioredoxin peroxidase activity"/>
    <property type="evidence" value="ECO:0007669"/>
    <property type="project" value="TreeGrafter"/>
</dbReference>
<sequence length="166" mass="18550">MSLVGKKAPDFKLDSTKGQISLSDYKGKWVVLFFYPLDFSSVCSTEIPEFNRRKSEFEKLNAEILGINTDSVYSHNAWIESLGGIDYPLISDYNKEVTKQYGILIEEAGIALRAAFIINPDGIIDYEVVHEPVIGRNVDEILRVLNALQTGHACPVGWKPGDKVLD</sequence>
<keyword evidence="2 8" id="KW-0575">Peroxidase</keyword>
<keyword evidence="4" id="KW-0560">Oxidoreductase</keyword>
<dbReference type="PANTHER" id="PTHR10681">
    <property type="entry name" value="THIOREDOXIN PEROXIDASE"/>
    <property type="match status" value="1"/>
</dbReference>
<proteinExistence type="inferred from homology"/>
<dbReference type="InterPro" id="IPR050217">
    <property type="entry name" value="Peroxiredoxin"/>
</dbReference>
<evidence type="ECO:0000256" key="5">
    <source>
        <dbReference type="ARBA" id="ARBA00023284"/>
    </source>
</evidence>
<gene>
    <name evidence="8" type="ORF">Thert_00712</name>
</gene>
<dbReference type="GO" id="GO:0033554">
    <property type="term" value="P:cellular response to stress"/>
    <property type="evidence" value="ECO:0007669"/>
    <property type="project" value="TreeGrafter"/>
</dbReference>
<evidence type="ECO:0000256" key="3">
    <source>
        <dbReference type="ARBA" id="ARBA00022862"/>
    </source>
</evidence>
<dbReference type="PIRSF" id="PIRSF000239">
    <property type="entry name" value="AHPC"/>
    <property type="match status" value="1"/>
</dbReference>
<evidence type="ECO:0000256" key="6">
    <source>
        <dbReference type="PIRSR" id="PIRSR000239-1"/>
    </source>
</evidence>
<dbReference type="InterPro" id="IPR000866">
    <property type="entry name" value="AhpC/TSA"/>
</dbReference>
<dbReference type="GO" id="GO:0042744">
    <property type="term" value="P:hydrogen peroxide catabolic process"/>
    <property type="evidence" value="ECO:0007669"/>
    <property type="project" value="TreeGrafter"/>
</dbReference>
<protein>
    <submittedName>
        <fullName evidence="8">Thioredoxin peroxidase</fullName>
    </submittedName>
</protein>
<dbReference type="Proteomes" id="UP000214975">
    <property type="component" value="Chromosome"/>
</dbReference>
<evidence type="ECO:0000313" key="8">
    <source>
        <dbReference type="EMBL" id="AST56873.1"/>
    </source>
</evidence>
<dbReference type="GO" id="GO:0006979">
    <property type="term" value="P:response to oxidative stress"/>
    <property type="evidence" value="ECO:0007669"/>
    <property type="project" value="TreeGrafter"/>
</dbReference>
<dbReference type="SUPFAM" id="SSF52833">
    <property type="entry name" value="Thioredoxin-like"/>
    <property type="match status" value="1"/>
</dbReference>
<comment type="similarity">
    <text evidence="1">Belongs to the peroxiredoxin family. AhpC/Prx1 subfamily.</text>
</comment>
<dbReference type="GeneID" id="93865027"/>
<name>A0A223HWM2_THETR</name>
<dbReference type="Gene3D" id="3.40.30.10">
    <property type="entry name" value="Glutaredoxin"/>
    <property type="match status" value="1"/>
</dbReference>
<evidence type="ECO:0000259" key="7">
    <source>
        <dbReference type="PROSITE" id="PS51352"/>
    </source>
</evidence>
<dbReference type="PANTHER" id="PTHR10681:SF121">
    <property type="entry name" value="ALKYL HYDROPEROXIDE REDUCTASE C"/>
    <property type="match status" value="1"/>
</dbReference>